<reference evidence="1 2" key="1">
    <citation type="submission" date="2018-06" db="EMBL/GenBank/DDBJ databases">
        <authorList>
            <consortium name="Pathogen Informatics"/>
            <person name="Doyle S."/>
        </authorList>
    </citation>
    <scope>NUCLEOTIDE SEQUENCE [LARGE SCALE GENOMIC DNA]</scope>
    <source>
        <strain evidence="1 2">NCTC13335</strain>
    </source>
</reference>
<protein>
    <submittedName>
        <fullName evidence="1">Molybdate ABC transporter periplasmic molybdate-binding protein</fullName>
    </submittedName>
</protein>
<keyword evidence="2" id="KW-1185">Reference proteome</keyword>
<dbReference type="EMBL" id="UGHS01000004">
    <property type="protein sequence ID" value="STO93544.1"/>
    <property type="molecule type" value="Genomic_DNA"/>
</dbReference>
<sequence>MMLGYGHYRLRLQEEGLLCHDLPEKLQIRVEYMAARLTEKTDVVRLFNFLISKAAREIIQRHGFLMI</sequence>
<name>A0A377IZ52_9PAST</name>
<gene>
    <name evidence="1" type="ORF">NCTC13335_01427</name>
</gene>
<dbReference type="SUPFAM" id="SSF53850">
    <property type="entry name" value="Periplasmic binding protein-like II"/>
    <property type="match status" value="1"/>
</dbReference>
<dbReference type="Pfam" id="PF13531">
    <property type="entry name" value="SBP_bac_11"/>
    <property type="match status" value="1"/>
</dbReference>
<dbReference type="Proteomes" id="UP000255264">
    <property type="component" value="Unassembled WGS sequence"/>
</dbReference>
<accession>A0A377IZ52</accession>
<organism evidence="1 2">
    <name type="scientific">Haemophilus pittmaniae</name>
    <dbReference type="NCBI Taxonomy" id="249188"/>
    <lineage>
        <taxon>Bacteria</taxon>
        <taxon>Pseudomonadati</taxon>
        <taxon>Pseudomonadota</taxon>
        <taxon>Gammaproteobacteria</taxon>
        <taxon>Pasteurellales</taxon>
        <taxon>Pasteurellaceae</taxon>
        <taxon>Haemophilus</taxon>
    </lineage>
</organism>
<evidence type="ECO:0000313" key="2">
    <source>
        <dbReference type="Proteomes" id="UP000255264"/>
    </source>
</evidence>
<dbReference type="AlphaFoldDB" id="A0A377IZ52"/>
<dbReference type="RefSeq" id="WP_423785078.1">
    <property type="nucleotide sequence ID" value="NZ_JAHAHE010000013.1"/>
</dbReference>
<evidence type="ECO:0000313" key="1">
    <source>
        <dbReference type="EMBL" id="STO93544.1"/>
    </source>
</evidence>
<proteinExistence type="predicted"/>